<dbReference type="AlphaFoldDB" id="A0A4R2NHI0"/>
<proteinExistence type="predicted"/>
<dbReference type="EMBL" id="SLXK01000050">
    <property type="protein sequence ID" value="TCP20718.1"/>
    <property type="molecule type" value="Genomic_DNA"/>
</dbReference>
<dbReference type="SUPFAM" id="SSF51230">
    <property type="entry name" value="Single hybrid motif"/>
    <property type="match status" value="1"/>
</dbReference>
<accession>A0A4R2NHI0</accession>
<comment type="caution">
    <text evidence="1">The sequence shown here is derived from an EMBL/GenBank/DDBJ whole genome shotgun (WGS) entry which is preliminary data.</text>
</comment>
<keyword evidence="2" id="KW-1185">Reference proteome</keyword>
<dbReference type="InterPro" id="IPR011053">
    <property type="entry name" value="Single_hybrid_motif"/>
</dbReference>
<evidence type="ECO:0008006" key="3">
    <source>
        <dbReference type="Google" id="ProtNLM"/>
    </source>
</evidence>
<organism evidence="1 2">
    <name type="scientific">Scopulibacillus darangshiensis</name>
    <dbReference type="NCBI Taxonomy" id="442528"/>
    <lineage>
        <taxon>Bacteria</taxon>
        <taxon>Bacillati</taxon>
        <taxon>Bacillota</taxon>
        <taxon>Bacilli</taxon>
        <taxon>Bacillales</taxon>
        <taxon>Sporolactobacillaceae</taxon>
        <taxon>Scopulibacillus</taxon>
    </lineage>
</organism>
<dbReference type="Gene3D" id="2.40.50.100">
    <property type="match status" value="1"/>
</dbReference>
<name>A0A4R2NHI0_9BACL</name>
<dbReference type="RefSeq" id="WP_243647180.1">
    <property type="nucleotide sequence ID" value="NZ_SLXK01000050.1"/>
</dbReference>
<evidence type="ECO:0000313" key="1">
    <source>
        <dbReference type="EMBL" id="TCP20718.1"/>
    </source>
</evidence>
<dbReference type="Proteomes" id="UP000295416">
    <property type="component" value="Unassembled WGS sequence"/>
</dbReference>
<evidence type="ECO:0000313" key="2">
    <source>
        <dbReference type="Proteomes" id="UP000295416"/>
    </source>
</evidence>
<reference evidence="1 2" key="1">
    <citation type="submission" date="2019-03" db="EMBL/GenBank/DDBJ databases">
        <title>Genomic Encyclopedia of Type Strains, Phase IV (KMG-IV): sequencing the most valuable type-strain genomes for metagenomic binning, comparative biology and taxonomic classification.</title>
        <authorList>
            <person name="Goeker M."/>
        </authorList>
    </citation>
    <scope>NUCLEOTIDE SEQUENCE [LARGE SCALE GENOMIC DNA]</scope>
    <source>
        <strain evidence="1 2">DSM 19377</strain>
    </source>
</reference>
<protein>
    <recommendedName>
        <fullName evidence="3">Biotin-dependent enzyme</fullName>
    </recommendedName>
</protein>
<gene>
    <name evidence="1" type="ORF">EV207_15021</name>
</gene>
<sequence length="93" mass="10393">MITHEVVPKYWDNNEIVASPIYGRVEGICIKSGERIYEWQPLIIIRKEQGSLEQILVGMSGLIDSLHVNIGDKVIPGEVLVSIKEDLFVTGSD</sequence>